<dbReference type="EMBL" id="CM000951">
    <property type="protein sequence ID" value="EDY56499.1"/>
    <property type="molecule type" value="Genomic_DNA"/>
</dbReference>
<feature type="transmembrane region" description="Helical" evidence="2">
    <location>
        <begin position="85"/>
        <end position="104"/>
    </location>
</feature>
<name>B5HUJ4_STRX2</name>
<feature type="region of interest" description="Disordered" evidence="1">
    <location>
        <begin position="1"/>
        <end position="55"/>
    </location>
</feature>
<evidence type="ECO:0000256" key="2">
    <source>
        <dbReference type="SAM" id="Phobius"/>
    </source>
</evidence>
<keyword evidence="2" id="KW-0472">Membrane</keyword>
<gene>
    <name evidence="3" type="ORF">SSEG_09116</name>
</gene>
<feature type="transmembrane region" description="Helical" evidence="2">
    <location>
        <begin position="60"/>
        <end position="79"/>
    </location>
</feature>
<evidence type="ECO:0000313" key="3">
    <source>
        <dbReference type="EMBL" id="EDY56499.1"/>
    </source>
</evidence>
<proteinExistence type="predicted"/>
<feature type="transmembrane region" description="Helical" evidence="2">
    <location>
        <begin position="144"/>
        <end position="164"/>
    </location>
</feature>
<evidence type="ECO:0000313" key="4">
    <source>
        <dbReference type="Proteomes" id="UP000002785"/>
    </source>
</evidence>
<keyword evidence="2" id="KW-0812">Transmembrane</keyword>
<dbReference type="HOGENOM" id="CLU_1524338_0_0_11"/>
<keyword evidence="2" id="KW-1133">Transmembrane helix</keyword>
<dbReference type="Proteomes" id="UP000002785">
    <property type="component" value="Chromosome"/>
</dbReference>
<reference evidence="3" key="1">
    <citation type="submission" date="2009-10" db="EMBL/GenBank/DDBJ databases">
        <title>The genome sequence of Streptomyces sviceus strain ATCC 29083.</title>
        <authorList>
            <consortium name="The Broad Institute Genome Sequencing Platform"/>
            <consortium name="Broad Institute Microbial Sequencing Center"/>
            <person name="Fischbach M."/>
            <person name="Godfrey P."/>
            <person name="Ward D."/>
            <person name="Young S."/>
            <person name="Zeng Q."/>
            <person name="Koehrsen M."/>
            <person name="Alvarado L."/>
            <person name="Berlin A.M."/>
            <person name="Bochicchio J."/>
            <person name="Borenstein D."/>
            <person name="Chapman S.B."/>
            <person name="Chen Z."/>
            <person name="Engels R."/>
            <person name="Freedman E."/>
            <person name="Gellesch M."/>
            <person name="Goldberg J."/>
            <person name="Griggs A."/>
            <person name="Gujja S."/>
            <person name="Heilman E.R."/>
            <person name="Heiman D.I."/>
            <person name="Hepburn T.A."/>
            <person name="Howarth C."/>
            <person name="Jen D."/>
            <person name="Larson L."/>
            <person name="Lewis B."/>
            <person name="Mehta T."/>
            <person name="Park D."/>
            <person name="Pearson M."/>
            <person name="Richards J."/>
            <person name="Roberts A."/>
            <person name="Saif S."/>
            <person name="Shea T.D."/>
            <person name="Shenoy N."/>
            <person name="Sisk P."/>
            <person name="Stolte C."/>
            <person name="Sykes S.N."/>
            <person name="Thomson T."/>
            <person name="Walk T."/>
            <person name="White J."/>
            <person name="Yandava C."/>
            <person name="Straight P."/>
            <person name="Clardy J."/>
            <person name="Hung D."/>
            <person name="Kolter R."/>
            <person name="Mekalanos J."/>
            <person name="Walker S."/>
            <person name="Walsh C.T."/>
            <person name="Wieland-Brown L.C."/>
            <person name="Haas B."/>
            <person name="Nusbaum C."/>
            <person name="Birren B."/>
        </authorList>
    </citation>
    <scope>NUCLEOTIDE SEQUENCE [LARGE SCALE GENOMIC DNA]</scope>
    <source>
        <strain evidence="3">ATCC 29083</strain>
    </source>
</reference>
<evidence type="ECO:0000256" key="1">
    <source>
        <dbReference type="SAM" id="MobiDB-lite"/>
    </source>
</evidence>
<dbReference type="AlphaFoldDB" id="B5HUJ4"/>
<feature type="compositionally biased region" description="Low complexity" evidence="1">
    <location>
        <begin position="21"/>
        <end position="30"/>
    </location>
</feature>
<feature type="transmembrane region" description="Helical" evidence="2">
    <location>
        <begin position="111"/>
        <end position="132"/>
    </location>
</feature>
<accession>B5HUJ4</accession>
<keyword evidence="4" id="KW-1185">Reference proteome</keyword>
<sequence>MARRHDRRGAGAGARSRYRRAGGPPAYRGGTPVTGSPNDQGAAESLPEEEREGDARRPRVITMAFWLLIAATVLWMSVVGGGDPAGIQPDTQILTVYLVFAVRIRRSRWKARVAVTAAAVWLCVVLGARARGFTAPEYPYGREYAMLDIMAVFLAGTGVALLYGRRGNTYFRRRPR</sequence>
<dbReference type="eggNOG" id="ENOG503228C">
    <property type="taxonomic scope" value="Bacteria"/>
</dbReference>
<protein>
    <submittedName>
        <fullName evidence="3">Uncharacterized protein</fullName>
    </submittedName>
</protein>
<organism evidence="3 4">
    <name type="scientific">Streptomyces sviceus (strain ATCC 29083 / DSM 924 / JCM 4929 / NBRC 13980 / NCIMB 11184 / NRRL 5439 / UC 5370)</name>
    <dbReference type="NCBI Taxonomy" id="463191"/>
    <lineage>
        <taxon>Bacteria</taxon>
        <taxon>Bacillati</taxon>
        <taxon>Actinomycetota</taxon>
        <taxon>Actinomycetes</taxon>
        <taxon>Kitasatosporales</taxon>
        <taxon>Streptomycetaceae</taxon>
        <taxon>Streptomyces</taxon>
    </lineage>
</organism>